<name>X1A5L1_9ZZZZ</name>
<accession>X1A5L1</accession>
<protein>
    <submittedName>
        <fullName evidence="1">Uncharacterized protein</fullName>
    </submittedName>
</protein>
<comment type="caution">
    <text evidence="1">The sequence shown here is derived from an EMBL/GenBank/DDBJ whole genome shotgun (WGS) entry which is preliminary data.</text>
</comment>
<gene>
    <name evidence="1" type="ORF">S01H4_30999</name>
</gene>
<proteinExistence type="predicted"/>
<sequence>FSNCASASNTLEQRMVIDSAGNVLINTDTTSFDTAKIGSGHKFLNVQAPSEQYAVSILT</sequence>
<feature type="non-terminal residue" evidence="1">
    <location>
        <position position="1"/>
    </location>
</feature>
<reference evidence="1" key="1">
    <citation type="journal article" date="2014" name="Front. Microbiol.">
        <title>High frequency of phylogenetically diverse reductive dehalogenase-homologous genes in deep subseafloor sedimentary metagenomes.</title>
        <authorList>
            <person name="Kawai M."/>
            <person name="Futagami T."/>
            <person name="Toyoda A."/>
            <person name="Takaki Y."/>
            <person name="Nishi S."/>
            <person name="Hori S."/>
            <person name="Arai W."/>
            <person name="Tsubouchi T."/>
            <person name="Morono Y."/>
            <person name="Uchiyama I."/>
            <person name="Ito T."/>
            <person name="Fujiyama A."/>
            <person name="Inagaki F."/>
            <person name="Takami H."/>
        </authorList>
    </citation>
    <scope>NUCLEOTIDE SEQUENCE</scope>
    <source>
        <strain evidence="1">Expedition CK06-06</strain>
    </source>
</reference>
<organism evidence="1">
    <name type="scientific">marine sediment metagenome</name>
    <dbReference type="NCBI Taxonomy" id="412755"/>
    <lineage>
        <taxon>unclassified sequences</taxon>
        <taxon>metagenomes</taxon>
        <taxon>ecological metagenomes</taxon>
    </lineage>
</organism>
<dbReference type="EMBL" id="BART01016054">
    <property type="protein sequence ID" value="GAG77024.1"/>
    <property type="molecule type" value="Genomic_DNA"/>
</dbReference>
<evidence type="ECO:0000313" key="1">
    <source>
        <dbReference type="EMBL" id="GAG77024.1"/>
    </source>
</evidence>
<dbReference type="AlphaFoldDB" id="X1A5L1"/>